<dbReference type="SUPFAM" id="SSF159270">
    <property type="entry name" value="YmcC-like"/>
    <property type="match status" value="1"/>
</dbReference>
<evidence type="ECO:0000313" key="2">
    <source>
        <dbReference type="EMBL" id="PTC25449.1"/>
    </source>
</evidence>
<feature type="signal peptide" evidence="1">
    <location>
        <begin position="1"/>
        <end position="25"/>
    </location>
</feature>
<dbReference type="Gene3D" id="2.40.360.10">
    <property type="entry name" value="YmcC-like"/>
    <property type="match status" value="1"/>
</dbReference>
<keyword evidence="1" id="KW-0732">Signal</keyword>
<evidence type="ECO:0000313" key="3">
    <source>
        <dbReference type="Proteomes" id="UP000240571"/>
    </source>
</evidence>
<dbReference type="RefSeq" id="WP_083221445.1">
    <property type="nucleotide sequence ID" value="NZ_MAUE01000028.1"/>
</dbReference>
<protein>
    <submittedName>
        <fullName evidence="2">YjbF family lipoprotein</fullName>
    </submittedName>
</protein>
<comment type="caution">
    <text evidence="2">The sequence shown here is derived from an EMBL/GenBank/DDBJ whole genome shotgun (WGS) entry which is preliminary data.</text>
</comment>
<dbReference type="InterPro" id="IPR023373">
    <property type="entry name" value="YmcC_sf"/>
</dbReference>
<dbReference type="InterPro" id="IPR021308">
    <property type="entry name" value="GfcB"/>
</dbReference>
<evidence type="ECO:0000256" key="1">
    <source>
        <dbReference type="SAM" id="SignalP"/>
    </source>
</evidence>
<reference evidence="2 3" key="1">
    <citation type="submission" date="2018-03" db="EMBL/GenBank/DDBJ databases">
        <title>Diversity of bacteria associated with corn roots inoculated with woodland soils in Canada, and Description of Pseudomonas aylmerense sp. nov.</title>
        <authorList>
            <person name="Tambong J.T."/>
            <person name="Xu R."/>
            <person name="Tchagang C."/>
        </authorList>
    </citation>
    <scope>NUCLEOTIDE SEQUENCE [LARGE SCALE GENOMIC DNA]</scope>
    <source>
        <strain evidence="2 3">S1E44</strain>
    </source>
</reference>
<feature type="chain" id="PRO_5015703592" evidence="1">
    <location>
        <begin position="26"/>
        <end position="219"/>
    </location>
</feature>
<sequence>MNSLKRTIYASTAWLLCACNPLMQASLDTFKAAAGGPSPLVVSQAQVDAVPFPQIKVTTVSSEGVMALIRQRGDLQFWVASGKQVLLIRDGLVVRTVGLGADLDGTRWQGRSPFQQGLHRVPDGYRSTRQIDVVEGYQLGITITSRFQRRGIETLEILDKPYALLRIDEDIEAQALGFHARNRYWVDPVDGTIVQSEQHLTPRLSLTITQLKPARKEAP</sequence>
<proteinExistence type="predicted"/>
<dbReference type="Pfam" id="PF11102">
    <property type="entry name" value="YjbF"/>
    <property type="match status" value="1"/>
</dbReference>
<dbReference type="Proteomes" id="UP000240571">
    <property type="component" value="Unassembled WGS sequence"/>
</dbReference>
<name>A0A2T4FPW2_9PSED</name>
<dbReference type="PROSITE" id="PS51257">
    <property type="entry name" value="PROKAR_LIPOPROTEIN"/>
    <property type="match status" value="1"/>
</dbReference>
<accession>A0A2T4FPW2</accession>
<organism evidence="2 3">
    <name type="scientific">Pseudomonas aylmerensis</name>
    <dbReference type="NCBI Taxonomy" id="1869229"/>
    <lineage>
        <taxon>Bacteria</taxon>
        <taxon>Pseudomonadati</taxon>
        <taxon>Pseudomonadota</taxon>
        <taxon>Gammaproteobacteria</taxon>
        <taxon>Pseudomonadales</taxon>
        <taxon>Pseudomonadaceae</taxon>
        <taxon>Pseudomonas</taxon>
    </lineage>
</organism>
<gene>
    <name evidence="2" type="ORF">C9382_24090</name>
</gene>
<dbReference type="OrthoDB" id="7001949at2"/>
<dbReference type="AlphaFoldDB" id="A0A2T4FPW2"/>
<keyword evidence="2" id="KW-0449">Lipoprotein</keyword>
<dbReference type="EMBL" id="PYWW01000051">
    <property type="protein sequence ID" value="PTC25449.1"/>
    <property type="molecule type" value="Genomic_DNA"/>
</dbReference>